<dbReference type="Proteomes" id="UP000324029">
    <property type="component" value="Unassembled WGS sequence"/>
</dbReference>
<name>A0A5D3GHR1_9PSED</name>
<accession>A0A5D3GHR1</accession>
<proteinExistence type="predicted"/>
<organism evidence="1 2">
    <name type="scientific">Pseudomonas synxantha</name>
    <dbReference type="NCBI Taxonomy" id="47883"/>
    <lineage>
        <taxon>Bacteria</taxon>
        <taxon>Pseudomonadati</taxon>
        <taxon>Pseudomonadota</taxon>
        <taxon>Gammaproteobacteria</taxon>
        <taxon>Pseudomonadales</taxon>
        <taxon>Pseudomonadaceae</taxon>
        <taxon>Pseudomonas</taxon>
    </lineage>
</organism>
<dbReference type="EMBL" id="VSRO01000001">
    <property type="protein sequence ID" value="TYK60179.1"/>
    <property type="molecule type" value="Genomic_DNA"/>
</dbReference>
<evidence type="ECO:0000313" key="1">
    <source>
        <dbReference type="EMBL" id="TYK60179.1"/>
    </source>
</evidence>
<comment type="caution">
    <text evidence="1">The sequence shown here is derived from an EMBL/GenBank/DDBJ whole genome shotgun (WGS) entry which is preliminary data.</text>
</comment>
<reference evidence="1 2" key="2">
    <citation type="submission" date="2019-08" db="EMBL/GenBank/DDBJ databases">
        <authorList>
            <person name="Brilhante M."/>
            <person name="Perreten V."/>
        </authorList>
    </citation>
    <scope>NUCLEOTIDE SEQUENCE [LARGE SCALE GENOMIC DNA]</scope>
    <source>
        <strain evidence="1 2">MCP106</strain>
    </source>
</reference>
<reference evidence="1 2" key="1">
    <citation type="submission" date="2019-08" db="EMBL/GenBank/DDBJ databases">
        <title>Subclass B2 metallo-beta lactamase from Pseudomonas synxantha.</title>
        <authorList>
            <person name="Poirel L."/>
            <person name="Palmieri M."/>
            <person name="Masseron A."/>
            <person name="Perreten V."/>
            <person name="Nordman P."/>
        </authorList>
    </citation>
    <scope>NUCLEOTIDE SEQUENCE [LARGE SCALE GENOMIC DNA]</scope>
    <source>
        <strain evidence="1 2">MCP106</strain>
    </source>
</reference>
<protein>
    <submittedName>
        <fullName evidence="1">Uncharacterized protein</fullName>
    </submittedName>
</protein>
<evidence type="ECO:0000313" key="2">
    <source>
        <dbReference type="Proteomes" id="UP000324029"/>
    </source>
</evidence>
<dbReference type="RefSeq" id="WP_148852450.1">
    <property type="nucleotide sequence ID" value="NZ_VSRO01000001.1"/>
</dbReference>
<gene>
    <name evidence="1" type="ORF">FXO26_03410</name>
</gene>
<dbReference type="AlphaFoldDB" id="A0A5D3GHR1"/>
<sequence>MKNPPYLSLVHDRGQQVTVQYFIAGVLVKKGVVDDRPETFDNIEFYGQAYEPYVVMGVDKGMRDIGGALIPACADVHMRKVVVT</sequence>